<feature type="transmembrane region" description="Helical" evidence="1">
    <location>
        <begin position="36"/>
        <end position="53"/>
    </location>
</feature>
<dbReference type="RefSeq" id="WP_344149238.1">
    <property type="nucleotide sequence ID" value="NZ_BAAAQR010000003.1"/>
</dbReference>
<organism evidence="2 3">
    <name type="scientific">Nocardioides koreensis</name>
    <dbReference type="NCBI Taxonomy" id="433651"/>
    <lineage>
        <taxon>Bacteria</taxon>
        <taxon>Bacillati</taxon>
        <taxon>Actinomycetota</taxon>
        <taxon>Actinomycetes</taxon>
        <taxon>Propionibacteriales</taxon>
        <taxon>Nocardioidaceae</taxon>
        <taxon>Nocardioides</taxon>
    </lineage>
</organism>
<name>A0ABN2ZGP7_9ACTN</name>
<protein>
    <submittedName>
        <fullName evidence="2">Uncharacterized protein</fullName>
    </submittedName>
</protein>
<proteinExistence type="predicted"/>
<comment type="caution">
    <text evidence="2">The sequence shown here is derived from an EMBL/GenBank/DDBJ whole genome shotgun (WGS) entry which is preliminary data.</text>
</comment>
<keyword evidence="1" id="KW-0812">Transmembrane</keyword>
<keyword evidence="1" id="KW-0472">Membrane</keyword>
<keyword evidence="1" id="KW-1133">Transmembrane helix</keyword>
<evidence type="ECO:0000256" key="1">
    <source>
        <dbReference type="SAM" id="Phobius"/>
    </source>
</evidence>
<dbReference type="EMBL" id="BAAAQR010000003">
    <property type="protein sequence ID" value="GAA2141954.1"/>
    <property type="molecule type" value="Genomic_DNA"/>
</dbReference>
<sequence>MKRGGGNHPRPGLPTVNLLSQSEFDRMAVRRLRRRFVAGGVALLLLVGAGWFLQHQRVSDAEKLVAVEQAETNRLSAQTQTLVTIKTYVTGVAAQEQTVETTMAREIFFSKVLEGIRTASPTGTSLQSIAVTLAPDAVAGAAGAAPVPTGGASICPGPDPFKTQTIIGCVTLSGTAASRAEVGELVTNLGSMGLFVEPFISTTTAGDAAPVSFSGSVGLSEKVYSHRYAPAAPAADPATTGGES</sequence>
<accession>A0ABN2ZGP7</accession>
<dbReference type="Proteomes" id="UP001501771">
    <property type="component" value="Unassembled WGS sequence"/>
</dbReference>
<gene>
    <name evidence="2" type="ORF">GCM10009844_12710</name>
</gene>
<evidence type="ECO:0000313" key="3">
    <source>
        <dbReference type="Proteomes" id="UP001501771"/>
    </source>
</evidence>
<reference evidence="2 3" key="1">
    <citation type="journal article" date="2019" name="Int. J. Syst. Evol. Microbiol.">
        <title>The Global Catalogue of Microorganisms (GCM) 10K type strain sequencing project: providing services to taxonomists for standard genome sequencing and annotation.</title>
        <authorList>
            <consortium name="The Broad Institute Genomics Platform"/>
            <consortium name="The Broad Institute Genome Sequencing Center for Infectious Disease"/>
            <person name="Wu L."/>
            <person name="Ma J."/>
        </authorList>
    </citation>
    <scope>NUCLEOTIDE SEQUENCE [LARGE SCALE GENOMIC DNA]</scope>
    <source>
        <strain evidence="2 3">JCM 16022</strain>
    </source>
</reference>
<evidence type="ECO:0000313" key="2">
    <source>
        <dbReference type="EMBL" id="GAA2141954.1"/>
    </source>
</evidence>
<keyword evidence="3" id="KW-1185">Reference proteome</keyword>